<name>A0A8E2FCS5_9PEZI</name>
<dbReference type="EMBL" id="KV748532">
    <property type="protein sequence ID" value="OCL14787.1"/>
    <property type="molecule type" value="Genomic_DNA"/>
</dbReference>
<evidence type="ECO:0000259" key="1">
    <source>
        <dbReference type="Pfam" id="PF01814"/>
    </source>
</evidence>
<dbReference type="Pfam" id="PF01814">
    <property type="entry name" value="Hemerythrin"/>
    <property type="match status" value="1"/>
</dbReference>
<reference evidence="2 3" key="1">
    <citation type="journal article" date="2016" name="Nat. Commun.">
        <title>Ectomycorrhizal ecology is imprinted in the genome of the dominant symbiotic fungus Cenococcum geophilum.</title>
        <authorList>
            <consortium name="DOE Joint Genome Institute"/>
            <person name="Peter M."/>
            <person name="Kohler A."/>
            <person name="Ohm R.A."/>
            <person name="Kuo A."/>
            <person name="Krutzmann J."/>
            <person name="Morin E."/>
            <person name="Arend M."/>
            <person name="Barry K.W."/>
            <person name="Binder M."/>
            <person name="Choi C."/>
            <person name="Clum A."/>
            <person name="Copeland A."/>
            <person name="Grisel N."/>
            <person name="Haridas S."/>
            <person name="Kipfer T."/>
            <person name="LaButti K."/>
            <person name="Lindquist E."/>
            <person name="Lipzen A."/>
            <person name="Maire R."/>
            <person name="Meier B."/>
            <person name="Mihaltcheva S."/>
            <person name="Molinier V."/>
            <person name="Murat C."/>
            <person name="Poggeler S."/>
            <person name="Quandt C.A."/>
            <person name="Sperisen C."/>
            <person name="Tritt A."/>
            <person name="Tisserant E."/>
            <person name="Crous P.W."/>
            <person name="Henrissat B."/>
            <person name="Nehls U."/>
            <person name="Egli S."/>
            <person name="Spatafora J.W."/>
            <person name="Grigoriev I.V."/>
            <person name="Martin F.M."/>
        </authorList>
    </citation>
    <scope>NUCLEOTIDE SEQUENCE [LARGE SCALE GENOMIC DNA]</scope>
    <source>
        <strain evidence="2 3">CBS 207.34</strain>
    </source>
</reference>
<dbReference type="CDD" id="cd12108">
    <property type="entry name" value="Hr-like"/>
    <property type="match status" value="1"/>
</dbReference>
<dbReference type="AlphaFoldDB" id="A0A8E2FCS5"/>
<keyword evidence="3" id="KW-1185">Reference proteome</keyword>
<dbReference type="OrthoDB" id="58416at2759"/>
<evidence type="ECO:0000313" key="3">
    <source>
        <dbReference type="Proteomes" id="UP000250140"/>
    </source>
</evidence>
<dbReference type="InterPro" id="IPR012312">
    <property type="entry name" value="Hemerythrin-like"/>
</dbReference>
<dbReference type="Gene3D" id="1.20.120.520">
    <property type="entry name" value="nmb1532 protein domain like"/>
    <property type="match status" value="1"/>
</dbReference>
<proteinExistence type="predicted"/>
<gene>
    <name evidence="2" type="ORF">AOQ84DRAFT_358612</name>
</gene>
<dbReference type="PANTHER" id="PTHR38048:SF2">
    <property type="entry name" value="HEMERYTHRIN-LIKE DOMAIN-CONTAINING PROTEIN"/>
    <property type="match status" value="1"/>
</dbReference>
<feature type="domain" description="Hemerythrin-like" evidence="1">
    <location>
        <begin position="5"/>
        <end position="127"/>
    </location>
</feature>
<dbReference type="PANTHER" id="PTHR38048">
    <property type="entry name" value="EXPRESSED PROTEIN"/>
    <property type="match status" value="1"/>
</dbReference>
<evidence type="ECO:0000313" key="2">
    <source>
        <dbReference type="EMBL" id="OCL14787.1"/>
    </source>
</evidence>
<dbReference type="InterPro" id="IPR053206">
    <property type="entry name" value="Dimeric_xanthone_biosynth"/>
</dbReference>
<organism evidence="2 3">
    <name type="scientific">Glonium stellatum</name>
    <dbReference type="NCBI Taxonomy" id="574774"/>
    <lineage>
        <taxon>Eukaryota</taxon>
        <taxon>Fungi</taxon>
        <taxon>Dikarya</taxon>
        <taxon>Ascomycota</taxon>
        <taxon>Pezizomycotina</taxon>
        <taxon>Dothideomycetes</taxon>
        <taxon>Pleosporomycetidae</taxon>
        <taxon>Gloniales</taxon>
        <taxon>Gloniaceae</taxon>
        <taxon>Glonium</taxon>
    </lineage>
</organism>
<protein>
    <recommendedName>
        <fullName evidence="1">Hemerythrin-like domain-containing protein</fullName>
    </recommendedName>
</protein>
<dbReference type="Proteomes" id="UP000250140">
    <property type="component" value="Unassembled WGS sequence"/>
</dbReference>
<accession>A0A8E2FCS5</accession>
<sequence>MSLVHNCIIRSFNSIYQQARYVKSSEYKDFVSYAYTCYQALEAHHHGEEKFAFPEIEKATGRKGLMEVNVAQHEAFYGGFNKWGEYLSSLSKGDASQISVERFVGMMDAFLEPLSVHLNDEIGTLLTLVEFGDQLDLEGIIAKETEQIMAKMNKTTEMPVFMLNHDLTYESGLHTNFPPLPAFIKFFLMRVCPTVHYNWWKFATCDMSGRPKALYRAG</sequence>